<dbReference type="EMBL" id="WJIF01000012">
    <property type="protein sequence ID" value="MRG61388.1"/>
    <property type="molecule type" value="Genomic_DNA"/>
</dbReference>
<keyword evidence="1" id="KW-0472">Membrane</keyword>
<keyword evidence="1" id="KW-0812">Transmembrane</keyword>
<keyword evidence="1" id="KW-1133">Transmembrane helix</keyword>
<evidence type="ECO:0000313" key="2">
    <source>
        <dbReference type="EMBL" id="MRG61388.1"/>
    </source>
</evidence>
<evidence type="ECO:0000256" key="1">
    <source>
        <dbReference type="SAM" id="Phobius"/>
    </source>
</evidence>
<dbReference type="AlphaFoldDB" id="A0A6I2FL83"/>
<dbReference type="Proteomes" id="UP000431080">
    <property type="component" value="Unassembled WGS sequence"/>
</dbReference>
<reference evidence="2 3" key="1">
    <citation type="submission" date="2019-10" db="EMBL/GenBank/DDBJ databases">
        <authorList>
            <person name="Nie G."/>
            <person name="Ming H."/>
            <person name="Yi B."/>
        </authorList>
    </citation>
    <scope>NUCLEOTIDE SEQUENCE [LARGE SCALE GENOMIC DNA]</scope>
    <source>
        <strain evidence="2 3">CFH 90414</strain>
    </source>
</reference>
<proteinExistence type="predicted"/>
<dbReference type="RefSeq" id="WP_153685796.1">
    <property type="nucleotide sequence ID" value="NZ_WJIF01000012.1"/>
</dbReference>
<feature type="transmembrane region" description="Helical" evidence="1">
    <location>
        <begin position="36"/>
        <end position="63"/>
    </location>
</feature>
<organism evidence="2 3">
    <name type="scientific">Agromyces agglutinans</name>
    <dbReference type="NCBI Taxonomy" id="2662258"/>
    <lineage>
        <taxon>Bacteria</taxon>
        <taxon>Bacillati</taxon>
        <taxon>Actinomycetota</taxon>
        <taxon>Actinomycetes</taxon>
        <taxon>Micrococcales</taxon>
        <taxon>Microbacteriaceae</taxon>
        <taxon>Agromyces</taxon>
    </lineage>
</organism>
<keyword evidence="3" id="KW-1185">Reference proteome</keyword>
<accession>A0A6I2FL83</accession>
<feature type="transmembrane region" description="Helical" evidence="1">
    <location>
        <begin position="83"/>
        <end position="101"/>
    </location>
</feature>
<protein>
    <recommendedName>
        <fullName evidence="4">DUF3137 domain-containing protein</fullName>
    </recommendedName>
</protein>
<gene>
    <name evidence="2" type="ORF">GE115_16145</name>
</gene>
<feature type="transmembrane region" description="Helical" evidence="1">
    <location>
        <begin position="342"/>
        <end position="361"/>
    </location>
</feature>
<evidence type="ECO:0008006" key="4">
    <source>
        <dbReference type="Google" id="ProtNLM"/>
    </source>
</evidence>
<evidence type="ECO:0000313" key="3">
    <source>
        <dbReference type="Proteomes" id="UP000431080"/>
    </source>
</evidence>
<name>A0A6I2FL83_9MICO</name>
<sequence>MPEVAPSLADPRPVRIPTHAEYVDNRRDAREFGHDFALLPTLGAAAVVAVAAATAVVIAVLALEDAVRSSTTTDDWSSLAGPLLGIGTFVGVLVLAYRVIVGRMLDRELRAQRWAEAHGFAYETGGELHLPGLIFGIGDDPHVVERVRSLDGARSVEAGTYRYTTGSRKSRTIHEWTYVAVRLEAPLPHLVLDARANDLGGSNLPASLSRHQRLSLEGDFDRWFQLYAPSGYETDALYVFTPDLMALLIDQAGADDVELVDDWMIGYRKGPADLASPEFWERLRRLGVTVADGVAKRAARYRDDRVTGNLRPAEAILAGVAAPPARVATPGRRLRRRVSWRTWVVPVIAAVWIAIIAGRVFG</sequence>
<comment type="caution">
    <text evidence="2">The sequence shown here is derived from an EMBL/GenBank/DDBJ whole genome shotgun (WGS) entry which is preliminary data.</text>
</comment>